<gene>
    <name evidence="1" type="ORF">NOCA1260028</name>
</gene>
<accession>A0A2P2CI10</accession>
<reference evidence="1" key="1">
    <citation type="submission" date="2015-08" db="EMBL/GenBank/DDBJ databases">
        <authorList>
            <person name="Babu N.S."/>
            <person name="Beckwith C.J."/>
            <person name="Beseler K.G."/>
            <person name="Brison A."/>
            <person name="Carone J.V."/>
            <person name="Caskin T.P."/>
            <person name="Diamond M."/>
            <person name="Durham M.E."/>
            <person name="Foxe J.M."/>
            <person name="Go M."/>
            <person name="Henderson B.A."/>
            <person name="Jones I.B."/>
            <person name="McGettigan J.A."/>
            <person name="Micheletti S.J."/>
            <person name="Nasrallah M.E."/>
            <person name="Ortiz D."/>
            <person name="Piller C.R."/>
            <person name="Privatt S.R."/>
            <person name="Schneider S.L."/>
            <person name="Sharp S."/>
            <person name="Smith T.C."/>
            <person name="Stanton J.D."/>
            <person name="Ullery H.E."/>
            <person name="Wilson R.J."/>
            <person name="Serrano M.G."/>
            <person name="Buck G."/>
            <person name="Lee V."/>
            <person name="Wang Y."/>
            <person name="Carvalho R."/>
            <person name="Voegtly L."/>
            <person name="Shi R."/>
            <person name="Duckworth R."/>
            <person name="Johnson A."/>
            <person name="Loviza R."/>
            <person name="Walstead R."/>
            <person name="Shah Z."/>
            <person name="Kiflezghi M."/>
            <person name="Wade K."/>
            <person name="Ball S.L."/>
            <person name="Bradley K.W."/>
            <person name="Asai D.J."/>
            <person name="Bowman C.A."/>
            <person name="Russell D.A."/>
            <person name="Pope W.H."/>
            <person name="Jacobs-Sera D."/>
            <person name="Hendrix R.W."/>
            <person name="Hatfull G.F."/>
        </authorList>
    </citation>
    <scope>NUCLEOTIDE SEQUENCE</scope>
</reference>
<evidence type="ECO:0000313" key="1">
    <source>
        <dbReference type="EMBL" id="CUR61590.1"/>
    </source>
</evidence>
<dbReference type="AlphaFoldDB" id="A0A2P2CI10"/>
<organism evidence="1">
    <name type="scientific">metagenome</name>
    <dbReference type="NCBI Taxonomy" id="256318"/>
    <lineage>
        <taxon>unclassified sequences</taxon>
        <taxon>metagenomes</taxon>
    </lineage>
</organism>
<protein>
    <submittedName>
        <fullName evidence="1">Uncharacterized protein</fullName>
    </submittedName>
</protein>
<sequence length="85" mass="9626">MKSARTIVAALMMAGILLVSWGAPVQATVQYYQWTPMGWYGTETACDNAGAPMVNPPHVIAYKCLFQSGRPYDRDWHLYIQEQMQ</sequence>
<proteinExistence type="predicted"/>
<name>A0A2P2CI10_9ZZZZ</name>
<dbReference type="EMBL" id="CZKB01000019">
    <property type="protein sequence ID" value="CUR61590.1"/>
    <property type="molecule type" value="Genomic_DNA"/>
</dbReference>